<dbReference type="EMBL" id="CAQQ02141888">
    <property type="status" value="NOT_ANNOTATED_CDS"/>
    <property type="molecule type" value="Genomic_DNA"/>
</dbReference>
<dbReference type="OMA" id="FNMRTRV"/>
<reference evidence="2" key="1">
    <citation type="submission" date="2013-02" db="EMBL/GenBank/DDBJ databases">
        <authorList>
            <person name="Hughes D."/>
        </authorList>
    </citation>
    <scope>NUCLEOTIDE SEQUENCE</scope>
    <source>
        <strain>Durham</strain>
        <strain evidence="2">NC isolate 2 -- Noor lab</strain>
    </source>
</reference>
<evidence type="ECO:0000313" key="1">
    <source>
        <dbReference type="EnsemblMetazoa" id="MESCA005092-PA"/>
    </source>
</evidence>
<dbReference type="EMBL" id="CAQQ02141889">
    <property type="status" value="NOT_ANNOTATED_CDS"/>
    <property type="molecule type" value="Genomic_DNA"/>
</dbReference>
<sequence length="607" mass="68213">MASMTCWQWHEASQYLEFQQNKKIKFSKTCVSDRLAPATVFLKSNGALQNLYLDETVFGTIDNFFAQVGKKLNSITFDYVDLTDKQFCCIMKELKNLTELTITNCSPLFMAGQFLENSSDREIIGDAMANIHTLSLKSNQYLSDAILLRLASLIIELRKIDMSECHIAYHSAIQRRFYPEELANNPSESILTFKFLLELIILHSRTLKSIILSKTLIGAPALTALASVKNLELTEVVSLDLSGCQGVTDACIDCIMENLNSIKRLNVSGCNKLTNRSSIQISRIQTLEFVNISQCCGIISDGITEGFGSKLNKNLKELYMTHMDVGEDSLIYCVKNLPNLRVVDFSNCANGVTDSVVQAIVNNLRLLRKLSLENCILVTDVSITGIKLKTNTSSENPSRTSSTMDMFHNGMMKISLRSRAEEEIVQDAERKRQMLALYELQLFEDEGSLKDSMSIDQIKGLQSLNLKGCNKITDVSLKYGLKLLELRKLFLSNCQQISLVGLNALVKNCPSIEELDLSDCYNINDKTVESITCNLKRLKVLNISGCTQLTDHSLDSILSLSIFRCRCICTDIESRLSSLSSLRTINMDRSGNIDNVEIFRLKRRMDY</sequence>
<dbReference type="EnsemblMetazoa" id="MESCA005092-RA">
    <property type="protein sequence ID" value="MESCA005092-PA"/>
    <property type="gene ID" value="MESCA005092"/>
</dbReference>
<evidence type="ECO:0008006" key="3">
    <source>
        <dbReference type="Google" id="ProtNLM"/>
    </source>
</evidence>
<name>T1GNE4_MEGSC</name>
<dbReference type="GO" id="GO:0019005">
    <property type="term" value="C:SCF ubiquitin ligase complex"/>
    <property type="evidence" value="ECO:0007669"/>
    <property type="project" value="TreeGrafter"/>
</dbReference>
<dbReference type="PANTHER" id="PTHR13318:SF247">
    <property type="entry name" value="GH16156P"/>
    <property type="match status" value="1"/>
</dbReference>
<dbReference type="EMBL" id="CAQQ02141890">
    <property type="status" value="NOT_ANNOTATED_CDS"/>
    <property type="molecule type" value="Genomic_DNA"/>
</dbReference>
<dbReference type="STRING" id="36166.T1GNE4"/>
<proteinExistence type="predicted"/>
<dbReference type="SMART" id="SM00367">
    <property type="entry name" value="LRR_CC"/>
    <property type="match status" value="9"/>
</dbReference>
<keyword evidence="2" id="KW-1185">Reference proteome</keyword>
<reference evidence="1" key="2">
    <citation type="submission" date="2015-06" db="UniProtKB">
        <authorList>
            <consortium name="EnsemblMetazoa"/>
        </authorList>
    </citation>
    <scope>IDENTIFICATION</scope>
</reference>
<dbReference type="HOGENOM" id="CLU_026044_0_0_1"/>
<protein>
    <recommendedName>
        <fullName evidence="3">F-box domain-containing protein</fullName>
    </recommendedName>
</protein>
<accession>T1GNE4</accession>
<organism evidence="1 2">
    <name type="scientific">Megaselia scalaris</name>
    <name type="common">Humpbacked fly</name>
    <name type="synonym">Phora scalaris</name>
    <dbReference type="NCBI Taxonomy" id="36166"/>
    <lineage>
        <taxon>Eukaryota</taxon>
        <taxon>Metazoa</taxon>
        <taxon>Ecdysozoa</taxon>
        <taxon>Arthropoda</taxon>
        <taxon>Hexapoda</taxon>
        <taxon>Insecta</taxon>
        <taxon>Pterygota</taxon>
        <taxon>Neoptera</taxon>
        <taxon>Endopterygota</taxon>
        <taxon>Diptera</taxon>
        <taxon>Brachycera</taxon>
        <taxon>Muscomorpha</taxon>
        <taxon>Platypezoidea</taxon>
        <taxon>Phoridae</taxon>
        <taxon>Megaseliini</taxon>
        <taxon>Megaselia</taxon>
    </lineage>
</organism>
<dbReference type="Proteomes" id="UP000015102">
    <property type="component" value="Unassembled WGS sequence"/>
</dbReference>
<dbReference type="Gene3D" id="3.80.10.10">
    <property type="entry name" value="Ribonuclease Inhibitor"/>
    <property type="match status" value="4"/>
</dbReference>
<dbReference type="EMBL" id="CAQQ02141887">
    <property type="status" value="NOT_ANNOTATED_CDS"/>
    <property type="molecule type" value="Genomic_DNA"/>
</dbReference>
<dbReference type="AlphaFoldDB" id="T1GNE4"/>
<dbReference type="SUPFAM" id="SSF52047">
    <property type="entry name" value="RNI-like"/>
    <property type="match status" value="2"/>
</dbReference>
<evidence type="ECO:0000313" key="2">
    <source>
        <dbReference type="Proteomes" id="UP000015102"/>
    </source>
</evidence>
<dbReference type="GO" id="GO:0031146">
    <property type="term" value="P:SCF-dependent proteasomal ubiquitin-dependent protein catabolic process"/>
    <property type="evidence" value="ECO:0007669"/>
    <property type="project" value="TreeGrafter"/>
</dbReference>
<dbReference type="InterPro" id="IPR006553">
    <property type="entry name" value="Leu-rich_rpt_Cys-con_subtyp"/>
</dbReference>
<dbReference type="PANTHER" id="PTHR13318">
    <property type="entry name" value="PARTNER OF PAIRED, ISOFORM B-RELATED"/>
    <property type="match status" value="1"/>
</dbReference>
<dbReference type="InterPro" id="IPR032675">
    <property type="entry name" value="LRR_dom_sf"/>
</dbReference>